<evidence type="ECO:0000256" key="5">
    <source>
        <dbReference type="SAM" id="MobiDB-lite"/>
    </source>
</evidence>
<comment type="subunit">
    <text evidence="4">Homodimer. Part of the ribosomal stalk of the 50S ribosomal subunit. Forms a multimeric L10(L12)X complex, where L10 forms an elongated spine to which 2 to 4 L12 dimers bind in a sequential fashion. Binds GTP-bound translation factors.</text>
</comment>
<dbReference type="InterPro" id="IPR000206">
    <property type="entry name" value="Ribosomal_bL12"/>
</dbReference>
<dbReference type="InterPro" id="IPR014719">
    <property type="entry name" value="Ribosomal_bL12_C/ClpS-like"/>
</dbReference>
<name>A0A2H0UPX9_9BACT</name>
<dbReference type="SUPFAM" id="SSF54736">
    <property type="entry name" value="ClpS-like"/>
    <property type="match status" value="1"/>
</dbReference>
<keyword evidence="3 4" id="KW-0687">Ribonucleoprotein</keyword>
<sequence>MAEETKKDDVQPETEVKTEVDPKLNKIIEEVGKLTVVEMANLVKAMEEKFGISAAVAAAGPAAGGEAGGEEQSEFTVVLTAAGGQKIQAIKAVREATGLGLKEAKDMVDSAPSEIKKGLSKADADELKQKLEASGATVELK</sequence>
<dbReference type="InterPro" id="IPR008932">
    <property type="entry name" value="Ribosomal_bL12_oligo"/>
</dbReference>
<evidence type="ECO:0000313" key="9">
    <source>
        <dbReference type="Proteomes" id="UP000229615"/>
    </source>
</evidence>
<dbReference type="PANTHER" id="PTHR45987">
    <property type="entry name" value="39S RIBOSOMAL PROTEIN L12"/>
    <property type="match status" value="1"/>
</dbReference>
<evidence type="ECO:0000256" key="4">
    <source>
        <dbReference type="HAMAP-Rule" id="MF_00368"/>
    </source>
</evidence>
<keyword evidence="2 4" id="KW-0689">Ribosomal protein</keyword>
<dbReference type="SUPFAM" id="SSF48300">
    <property type="entry name" value="Ribosomal protein L7/12, oligomerisation (N-terminal) domain"/>
    <property type="match status" value="1"/>
</dbReference>
<dbReference type="InterPro" id="IPR036235">
    <property type="entry name" value="Ribosomal_bL12_oligo_N_sf"/>
</dbReference>
<feature type="domain" description="Large ribosomal subunit protein bL12 C-terminal" evidence="6">
    <location>
        <begin position="75"/>
        <end position="141"/>
    </location>
</feature>
<evidence type="ECO:0000259" key="6">
    <source>
        <dbReference type="Pfam" id="PF00542"/>
    </source>
</evidence>
<dbReference type="InterPro" id="IPR013823">
    <property type="entry name" value="Ribosomal_bL12_C"/>
</dbReference>
<organism evidence="8 9">
    <name type="scientific">Candidatus Harrisonbacteria bacterium CG10_big_fil_rev_8_21_14_0_10_44_23</name>
    <dbReference type="NCBI Taxonomy" id="1974585"/>
    <lineage>
        <taxon>Bacteria</taxon>
        <taxon>Candidatus Harrisoniibacteriota</taxon>
    </lineage>
</organism>
<dbReference type="GO" id="GO:0003735">
    <property type="term" value="F:structural constituent of ribosome"/>
    <property type="evidence" value="ECO:0007669"/>
    <property type="project" value="InterPro"/>
</dbReference>
<dbReference type="AlphaFoldDB" id="A0A2H0UPX9"/>
<comment type="similarity">
    <text evidence="1 4">Belongs to the bacterial ribosomal protein bL12 family.</text>
</comment>
<dbReference type="PANTHER" id="PTHR45987:SF4">
    <property type="entry name" value="LARGE RIBOSOMAL SUBUNIT PROTEIN BL12M"/>
    <property type="match status" value="1"/>
</dbReference>
<feature type="domain" description="Large ribosomal subunit protein bL12 oligomerization" evidence="7">
    <location>
        <begin position="24"/>
        <end position="67"/>
    </location>
</feature>
<reference evidence="9" key="1">
    <citation type="submission" date="2017-09" db="EMBL/GenBank/DDBJ databases">
        <title>Depth-based differentiation of microbial function through sediment-hosted aquifers and enrichment of novel symbionts in the deep terrestrial subsurface.</title>
        <authorList>
            <person name="Probst A.J."/>
            <person name="Ladd B."/>
            <person name="Jarett J.K."/>
            <person name="Geller-Mcgrath D.E."/>
            <person name="Sieber C.M.K."/>
            <person name="Emerson J.B."/>
            <person name="Anantharaman K."/>
            <person name="Thomas B.C."/>
            <person name="Malmstrom R."/>
            <person name="Stieglmeier M."/>
            <person name="Klingl A."/>
            <person name="Woyke T."/>
            <person name="Ryan C.M."/>
            <person name="Banfield J.F."/>
        </authorList>
    </citation>
    <scope>NUCLEOTIDE SEQUENCE [LARGE SCALE GENOMIC DNA]</scope>
</reference>
<gene>
    <name evidence="4" type="primary">rplL</name>
    <name evidence="8" type="ORF">COU09_01995</name>
</gene>
<dbReference type="Gene3D" id="3.30.1390.10">
    <property type="match status" value="1"/>
</dbReference>
<dbReference type="CDD" id="cd00387">
    <property type="entry name" value="Ribosomal_L7_L12"/>
    <property type="match status" value="1"/>
</dbReference>
<dbReference type="GO" id="GO:0006412">
    <property type="term" value="P:translation"/>
    <property type="evidence" value="ECO:0007669"/>
    <property type="project" value="UniProtKB-UniRule"/>
</dbReference>
<dbReference type="NCBIfam" id="TIGR00855">
    <property type="entry name" value="L12"/>
    <property type="match status" value="1"/>
</dbReference>
<dbReference type="HAMAP" id="MF_00368">
    <property type="entry name" value="Ribosomal_bL12"/>
    <property type="match status" value="1"/>
</dbReference>
<dbReference type="GO" id="GO:0003729">
    <property type="term" value="F:mRNA binding"/>
    <property type="evidence" value="ECO:0007669"/>
    <property type="project" value="TreeGrafter"/>
</dbReference>
<dbReference type="Pfam" id="PF16320">
    <property type="entry name" value="Ribosomal_L12_N"/>
    <property type="match status" value="1"/>
</dbReference>
<dbReference type="Proteomes" id="UP000229615">
    <property type="component" value="Unassembled WGS sequence"/>
</dbReference>
<comment type="function">
    <text evidence="4">Forms part of the ribosomal stalk which helps the ribosome interact with GTP-bound translation factors. Is thus essential for accurate translation.</text>
</comment>
<accession>A0A2H0UPX9</accession>
<dbReference type="Pfam" id="PF00542">
    <property type="entry name" value="Ribosomal_L12"/>
    <property type="match status" value="1"/>
</dbReference>
<evidence type="ECO:0000256" key="1">
    <source>
        <dbReference type="ARBA" id="ARBA00007197"/>
    </source>
</evidence>
<evidence type="ECO:0000259" key="7">
    <source>
        <dbReference type="Pfam" id="PF16320"/>
    </source>
</evidence>
<evidence type="ECO:0000256" key="3">
    <source>
        <dbReference type="ARBA" id="ARBA00023274"/>
    </source>
</evidence>
<dbReference type="FunFam" id="3.30.1390.10:FF:000001">
    <property type="entry name" value="50S ribosomal protein L7/L12"/>
    <property type="match status" value="1"/>
</dbReference>
<protein>
    <recommendedName>
        <fullName evidence="4">Large ribosomal subunit protein bL12</fullName>
    </recommendedName>
</protein>
<comment type="caution">
    <text evidence="8">The sequence shown here is derived from an EMBL/GenBank/DDBJ whole genome shotgun (WGS) entry which is preliminary data.</text>
</comment>
<dbReference type="Gene3D" id="1.20.5.710">
    <property type="entry name" value="Single helix bin"/>
    <property type="match status" value="1"/>
</dbReference>
<dbReference type="GO" id="GO:0022625">
    <property type="term" value="C:cytosolic large ribosomal subunit"/>
    <property type="evidence" value="ECO:0007669"/>
    <property type="project" value="TreeGrafter"/>
</dbReference>
<feature type="region of interest" description="Disordered" evidence="5">
    <location>
        <begin position="1"/>
        <end position="21"/>
    </location>
</feature>
<evidence type="ECO:0000256" key="2">
    <source>
        <dbReference type="ARBA" id="ARBA00022980"/>
    </source>
</evidence>
<proteinExistence type="inferred from homology"/>
<evidence type="ECO:0000313" key="8">
    <source>
        <dbReference type="EMBL" id="PIR88489.1"/>
    </source>
</evidence>
<dbReference type="EMBL" id="PFBB01000022">
    <property type="protein sequence ID" value="PIR88489.1"/>
    <property type="molecule type" value="Genomic_DNA"/>
</dbReference>